<feature type="transmembrane region" description="Helical" evidence="1">
    <location>
        <begin position="27"/>
        <end position="46"/>
    </location>
</feature>
<keyword evidence="1" id="KW-0472">Membrane</keyword>
<protein>
    <submittedName>
        <fullName evidence="2">Uncharacterized protein</fullName>
    </submittedName>
</protein>
<dbReference type="EMBL" id="FOFD01000004">
    <property type="protein sequence ID" value="SER16848.1"/>
    <property type="molecule type" value="Genomic_DNA"/>
</dbReference>
<dbReference type="Pfam" id="PF26047">
    <property type="entry name" value="DUF8015"/>
    <property type="match status" value="1"/>
</dbReference>
<keyword evidence="3" id="KW-1185">Reference proteome</keyword>
<dbReference type="RefSeq" id="WP_090618823.1">
    <property type="nucleotide sequence ID" value="NZ_FOFD01000004.1"/>
</dbReference>
<feature type="transmembrane region" description="Helical" evidence="1">
    <location>
        <begin position="52"/>
        <end position="71"/>
    </location>
</feature>
<sequence>MLQRDITGFDTVVRLADRVSSIDRYDLLLGLIPTAFAAAFLAGRVFGLPLEATLLGGVAVASLALFDGLFFRPPTGLQGA</sequence>
<dbReference type="InterPro" id="IPR058328">
    <property type="entry name" value="DUF8015"/>
</dbReference>
<proteinExistence type="predicted"/>
<accession>A0A1H9LZK8</accession>
<evidence type="ECO:0000313" key="2">
    <source>
        <dbReference type="EMBL" id="SER16848.1"/>
    </source>
</evidence>
<dbReference type="Proteomes" id="UP000199114">
    <property type="component" value="Unassembled WGS sequence"/>
</dbReference>
<keyword evidence="1" id="KW-0812">Transmembrane</keyword>
<dbReference type="OrthoDB" id="170259at2157"/>
<gene>
    <name evidence="2" type="ORF">SAMN04489841_3147</name>
</gene>
<evidence type="ECO:0000313" key="3">
    <source>
        <dbReference type="Proteomes" id="UP000199114"/>
    </source>
</evidence>
<dbReference type="AlphaFoldDB" id="A0A1H9LZK8"/>
<evidence type="ECO:0000256" key="1">
    <source>
        <dbReference type="SAM" id="Phobius"/>
    </source>
</evidence>
<reference evidence="3" key="1">
    <citation type="submission" date="2016-10" db="EMBL/GenBank/DDBJ databases">
        <authorList>
            <person name="Varghese N."/>
            <person name="Submissions S."/>
        </authorList>
    </citation>
    <scope>NUCLEOTIDE SEQUENCE [LARGE SCALE GENOMIC DNA]</scope>
    <source>
        <strain evidence="3">DSM 25055</strain>
    </source>
</reference>
<name>A0A1H9LZK8_9EURY</name>
<organism evidence="2 3">
    <name type="scientific">Natrinema salaciae</name>
    <dbReference type="NCBI Taxonomy" id="1186196"/>
    <lineage>
        <taxon>Archaea</taxon>
        <taxon>Methanobacteriati</taxon>
        <taxon>Methanobacteriota</taxon>
        <taxon>Stenosarchaea group</taxon>
        <taxon>Halobacteria</taxon>
        <taxon>Halobacteriales</taxon>
        <taxon>Natrialbaceae</taxon>
        <taxon>Natrinema</taxon>
    </lineage>
</organism>
<keyword evidence="1" id="KW-1133">Transmembrane helix</keyword>